<comment type="subcellular location">
    <subcellularLocation>
        <location evidence="2">Cytoplasm</location>
        <location evidence="2">Cytosol</location>
    </subcellularLocation>
    <subcellularLocation>
        <location evidence="1">Membrane</location>
        <topology evidence="1">Peripheral membrane protein</topology>
        <orientation evidence="1">Cytoplasmic side</orientation>
    </subcellularLocation>
</comment>
<dbReference type="GO" id="GO:0032012">
    <property type="term" value="P:regulation of ARF protein signal transduction"/>
    <property type="evidence" value="ECO:0007669"/>
    <property type="project" value="InterPro"/>
</dbReference>
<evidence type="ECO:0000313" key="6">
    <source>
        <dbReference type="Proteomes" id="UP000825935"/>
    </source>
</evidence>
<dbReference type="GO" id="GO:0005829">
    <property type="term" value="C:cytosol"/>
    <property type="evidence" value="ECO:0007669"/>
    <property type="project" value="UniProtKB-SubCell"/>
</dbReference>
<keyword evidence="3" id="KW-1133">Transmembrane helix</keyword>
<dbReference type="GO" id="GO:0005085">
    <property type="term" value="F:guanyl-nucleotide exchange factor activity"/>
    <property type="evidence" value="ECO:0007669"/>
    <property type="project" value="InterPro"/>
</dbReference>
<dbReference type="SUPFAM" id="SSF48425">
    <property type="entry name" value="Sec7 domain"/>
    <property type="match status" value="1"/>
</dbReference>
<organism evidence="5 6">
    <name type="scientific">Ceratopteris richardii</name>
    <name type="common">Triangle waterfern</name>
    <dbReference type="NCBI Taxonomy" id="49495"/>
    <lineage>
        <taxon>Eukaryota</taxon>
        <taxon>Viridiplantae</taxon>
        <taxon>Streptophyta</taxon>
        <taxon>Embryophyta</taxon>
        <taxon>Tracheophyta</taxon>
        <taxon>Polypodiopsida</taxon>
        <taxon>Polypodiidae</taxon>
        <taxon>Polypodiales</taxon>
        <taxon>Pteridineae</taxon>
        <taxon>Pteridaceae</taxon>
        <taxon>Parkerioideae</taxon>
        <taxon>Ceratopteris</taxon>
    </lineage>
</organism>
<evidence type="ECO:0000256" key="1">
    <source>
        <dbReference type="ARBA" id="ARBA00004287"/>
    </source>
</evidence>
<dbReference type="PANTHER" id="PTHR10663:SF388">
    <property type="entry name" value="GOLGI-SPECIFIC BREFELDIN A-RESISTANCE GUANINE NUCLEOTIDE EXCHANGE FACTOR 1"/>
    <property type="match status" value="1"/>
</dbReference>
<feature type="domain" description="SEC7" evidence="4">
    <location>
        <begin position="1"/>
        <end position="36"/>
    </location>
</feature>
<keyword evidence="3" id="KW-0472">Membrane</keyword>
<dbReference type="OMA" id="SCWIDLM"/>
<sequence>MTEEDFIKNNRGINGGQDLPREVLSELYHSIVRNEIKISYDNSSGIVEMTPSRWVGLIYRSQKSSPYIKCDYRPFLDRDMFAIISGPTIAAISAGVFLCSYRVTLLELKVQ</sequence>
<keyword evidence="3" id="KW-0812">Transmembrane</keyword>
<dbReference type="InterPro" id="IPR000904">
    <property type="entry name" value="Sec7_dom"/>
</dbReference>
<protein>
    <recommendedName>
        <fullName evidence="4">SEC7 domain-containing protein</fullName>
    </recommendedName>
</protein>
<dbReference type="OrthoDB" id="1716413at2759"/>
<keyword evidence="6" id="KW-1185">Reference proteome</keyword>
<dbReference type="GO" id="GO:0012505">
    <property type="term" value="C:endomembrane system"/>
    <property type="evidence" value="ECO:0007669"/>
    <property type="project" value="UniProtKB-ARBA"/>
</dbReference>
<evidence type="ECO:0000313" key="5">
    <source>
        <dbReference type="EMBL" id="KAH7353025.1"/>
    </source>
</evidence>
<comment type="caution">
    <text evidence="5">The sequence shown here is derived from an EMBL/GenBank/DDBJ whole genome shotgun (WGS) entry which is preliminary data.</text>
</comment>
<dbReference type="GO" id="GO:0016020">
    <property type="term" value="C:membrane"/>
    <property type="evidence" value="ECO:0007669"/>
    <property type="project" value="UniProtKB-SubCell"/>
</dbReference>
<proteinExistence type="predicted"/>
<dbReference type="InterPro" id="IPR035999">
    <property type="entry name" value="Sec7_dom_sf"/>
</dbReference>
<dbReference type="EMBL" id="CM035424">
    <property type="protein sequence ID" value="KAH7353025.1"/>
    <property type="molecule type" value="Genomic_DNA"/>
</dbReference>
<dbReference type="PANTHER" id="PTHR10663">
    <property type="entry name" value="GUANYL-NUCLEOTIDE EXCHANGE FACTOR"/>
    <property type="match status" value="1"/>
</dbReference>
<dbReference type="Proteomes" id="UP000825935">
    <property type="component" value="Chromosome 19"/>
</dbReference>
<feature type="transmembrane region" description="Helical" evidence="3">
    <location>
        <begin position="81"/>
        <end position="101"/>
    </location>
</feature>
<dbReference type="Pfam" id="PF01369">
    <property type="entry name" value="Sec7"/>
    <property type="match status" value="1"/>
</dbReference>
<name>A0A8T2SPW7_CERRI</name>
<dbReference type="InterPro" id="IPR023394">
    <property type="entry name" value="Sec7_C_sf"/>
</dbReference>
<accession>A0A8T2SPW7</accession>
<gene>
    <name evidence="5" type="ORF">KP509_19G075800</name>
</gene>
<evidence type="ECO:0000256" key="3">
    <source>
        <dbReference type="SAM" id="Phobius"/>
    </source>
</evidence>
<reference evidence="5" key="1">
    <citation type="submission" date="2021-08" db="EMBL/GenBank/DDBJ databases">
        <title>WGS assembly of Ceratopteris richardii.</title>
        <authorList>
            <person name="Marchant D.B."/>
            <person name="Chen G."/>
            <person name="Jenkins J."/>
            <person name="Shu S."/>
            <person name="Leebens-Mack J."/>
            <person name="Grimwood J."/>
            <person name="Schmutz J."/>
            <person name="Soltis P."/>
            <person name="Soltis D."/>
            <person name="Chen Z.-H."/>
        </authorList>
    </citation>
    <scope>NUCLEOTIDE SEQUENCE</scope>
    <source>
        <strain evidence="5">Whitten #5841</strain>
        <tissue evidence="5">Leaf</tissue>
    </source>
</reference>
<dbReference type="GO" id="GO:0016192">
    <property type="term" value="P:vesicle-mediated transport"/>
    <property type="evidence" value="ECO:0007669"/>
    <property type="project" value="UniProtKB-ARBA"/>
</dbReference>
<dbReference type="Gene3D" id="1.10.1000.11">
    <property type="entry name" value="Arf Nucleotide-binding Site Opener,domain 2"/>
    <property type="match status" value="1"/>
</dbReference>
<dbReference type="AlphaFoldDB" id="A0A8T2SPW7"/>
<evidence type="ECO:0000259" key="4">
    <source>
        <dbReference type="Pfam" id="PF01369"/>
    </source>
</evidence>
<evidence type="ECO:0000256" key="2">
    <source>
        <dbReference type="ARBA" id="ARBA00004514"/>
    </source>
</evidence>